<dbReference type="RefSeq" id="XP_015523660.1">
    <property type="nucleotide sequence ID" value="XM_015668174.2"/>
</dbReference>
<reference evidence="4" key="1">
    <citation type="submission" date="2025-08" db="UniProtKB">
        <authorList>
            <consortium name="RefSeq"/>
        </authorList>
    </citation>
    <scope>IDENTIFICATION</scope>
    <source>
        <tissue evidence="4">Thorax and Abdomen</tissue>
    </source>
</reference>
<dbReference type="Pfam" id="PF15002">
    <property type="entry name" value="ERK-JNK_inhib"/>
    <property type="match status" value="1"/>
</dbReference>
<feature type="compositionally biased region" description="Basic residues" evidence="1">
    <location>
        <begin position="216"/>
        <end position="231"/>
    </location>
</feature>
<dbReference type="AlphaFoldDB" id="A0A6J0CB78"/>
<keyword evidence="3" id="KW-1185">Reference proteome</keyword>
<feature type="signal peptide" evidence="2">
    <location>
        <begin position="1"/>
        <end position="20"/>
    </location>
</feature>
<dbReference type="InterPro" id="IPR026321">
    <property type="entry name" value="CC134"/>
</dbReference>
<dbReference type="PANTHER" id="PTHR14735:SF1">
    <property type="entry name" value="COILED-COIL DOMAIN-CONTAINING PROTEIN 134"/>
    <property type="match status" value="1"/>
</dbReference>
<feature type="chain" id="PRO_5026727393" evidence="2">
    <location>
        <begin position="21"/>
        <end position="237"/>
    </location>
</feature>
<organism evidence="4">
    <name type="scientific">Neodiprion lecontei</name>
    <name type="common">Redheaded pine sawfly</name>
    <dbReference type="NCBI Taxonomy" id="441921"/>
    <lineage>
        <taxon>Eukaryota</taxon>
        <taxon>Metazoa</taxon>
        <taxon>Ecdysozoa</taxon>
        <taxon>Arthropoda</taxon>
        <taxon>Hexapoda</taxon>
        <taxon>Insecta</taxon>
        <taxon>Pterygota</taxon>
        <taxon>Neoptera</taxon>
        <taxon>Endopterygota</taxon>
        <taxon>Hymenoptera</taxon>
        <taxon>Tenthredinoidea</taxon>
        <taxon>Diprionidae</taxon>
        <taxon>Diprioninae</taxon>
        <taxon>Neodiprion</taxon>
    </lineage>
</organism>
<gene>
    <name evidence="4" type="primary">LOC107227125</name>
</gene>
<feature type="region of interest" description="Disordered" evidence="1">
    <location>
        <begin position="204"/>
        <end position="237"/>
    </location>
</feature>
<evidence type="ECO:0000256" key="2">
    <source>
        <dbReference type="SAM" id="SignalP"/>
    </source>
</evidence>
<dbReference type="OrthoDB" id="5854099at2759"/>
<evidence type="ECO:0000313" key="3">
    <source>
        <dbReference type="Proteomes" id="UP000829291"/>
    </source>
</evidence>
<evidence type="ECO:0000256" key="1">
    <source>
        <dbReference type="SAM" id="MobiDB-lite"/>
    </source>
</evidence>
<dbReference type="KEGG" id="nlo:107227125"/>
<protein>
    <submittedName>
        <fullName evidence="4">Coiled-coil domain-containing protein 134</fullName>
    </submittedName>
</protein>
<sequence>MQTPKMIAFYLPVFVASCTAQVQNTTPARPIGVGESTAGDSVQTDPNELLFKRLFARRREEHVEAVRGLRKMENYERQYKMIMVLAEKVFSVIQTSRDILESAEFEPGNTPFPEDANLRDALSNILENTALFGDIILHLPEISQRVLNTQPQWDTMMQWSWNFANQTRHLLDKSTNTMIHLVGQELNITTREPGYFNPYWSNAAGESIHNEDTNNKQKKRSKKEKRKKGPRMTRMEL</sequence>
<dbReference type="PROSITE" id="PS51257">
    <property type="entry name" value="PROKAR_LIPOPROTEIN"/>
    <property type="match status" value="1"/>
</dbReference>
<accession>A0A6J0CB78</accession>
<dbReference type="PANTHER" id="PTHR14735">
    <property type="entry name" value="COILED-COIL DOMAIN-CONTAINING PROTEIN 134"/>
    <property type="match status" value="1"/>
</dbReference>
<dbReference type="GeneID" id="107227125"/>
<dbReference type="InParanoid" id="A0A6J0CB78"/>
<keyword evidence="2" id="KW-0732">Signal</keyword>
<name>A0A6J0CB78_NEOLC</name>
<proteinExistence type="predicted"/>
<evidence type="ECO:0000313" key="4">
    <source>
        <dbReference type="RefSeq" id="XP_015523660.1"/>
    </source>
</evidence>
<dbReference type="Proteomes" id="UP000829291">
    <property type="component" value="Chromosome 3"/>
</dbReference>